<dbReference type="EMBL" id="CP002780">
    <property type="protein sequence ID" value="AEG60223.1"/>
    <property type="molecule type" value="Genomic_DNA"/>
</dbReference>
<reference evidence="2 3" key="2">
    <citation type="journal article" date="2012" name="Stand. Genomic Sci.">
        <title>Complete genome sequence of the sulfate-reducing firmicute Desulfotomaculum ruminis type strain (DL(T)).</title>
        <authorList>
            <person name="Spring S."/>
            <person name="Visser M."/>
            <person name="Lu M."/>
            <person name="Copeland A."/>
            <person name="Lapidus A."/>
            <person name="Lucas S."/>
            <person name="Cheng J.F."/>
            <person name="Han C."/>
            <person name="Tapia R."/>
            <person name="Goodwin L.A."/>
            <person name="Pitluck S."/>
            <person name="Ivanova N."/>
            <person name="Land M."/>
            <person name="Hauser L."/>
            <person name="Larimer F."/>
            <person name="Rohde M."/>
            <person name="Goker M."/>
            <person name="Detter J.C."/>
            <person name="Kyrpides N.C."/>
            <person name="Woyke T."/>
            <person name="Schaap P.J."/>
            <person name="Plugge C.M."/>
            <person name="Muyzer G."/>
            <person name="Kuever J."/>
            <person name="Pereira I.A."/>
            <person name="Parshina S.N."/>
            <person name="Bernier-Latmani R."/>
            <person name="Stams A.J."/>
            <person name="Klenk H.P."/>
        </authorList>
    </citation>
    <scope>NUCLEOTIDE SEQUENCE [LARGE SCALE GENOMIC DNA]</scope>
    <source>
        <strain evidence="3">ATCC 23193 / DSM 2154 / NCIB 8452 / DL</strain>
    </source>
</reference>
<keyword evidence="3" id="KW-1185">Reference proteome</keyword>
<evidence type="ECO:0000313" key="2">
    <source>
        <dbReference type="EMBL" id="AEG60223.1"/>
    </source>
</evidence>
<dbReference type="InterPro" id="IPR005835">
    <property type="entry name" value="NTP_transferase_dom"/>
</dbReference>
<dbReference type="Pfam" id="PF00483">
    <property type="entry name" value="NTP_transferase"/>
    <property type="match status" value="1"/>
</dbReference>
<dbReference type="KEGG" id="dru:Desru_1967"/>
<dbReference type="CDD" id="cd02524">
    <property type="entry name" value="G1P_cytidylyltransferase"/>
    <property type="match status" value="1"/>
</dbReference>
<dbReference type="OrthoDB" id="9801899at2"/>
<dbReference type="NCBIfam" id="TIGR02623">
    <property type="entry name" value="G1P_cyt_trans"/>
    <property type="match status" value="1"/>
</dbReference>
<dbReference type="Proteomes" id="UP000009234">
    <property type="component" value="Chromosome"/>
</dbReference>
<organism evidence="2 3">
    <name type="scientific">Desulforamulus ruminis (strain ATCC 23193 / DSM 2154 / NCIMB 8452 / DL)</name>
    <name type="common">Desulfotomaculum ruminis</name>
    <dbReference type="NCBI Taxonomy" id="696281"/>
    <lineage>
        <taxon>Bacteria</taxon>
        <taxon>Bacillati</taxon>
        <taxon>Bacillota</taxon>
        <taxon>Clostridia</taxon>
        <taxon>Eubacteriales</taxon>
        <taxon>Peptococcaceae</taxon>
        <taxon>Desulforamulus</taxon>
    </lineage>
</organism>
<dbReference type="RefSeq" id="WP_013841985.1">
    <property type="nucleotide sequence ID" value="NC_015589.1"/>
</dbReference>
<gene>
    <name evidence="2" type="ordered locus">Desru_1967</name>
</gene>
<proteinExistence type="predicted"/>
<evidence type="ECO:0000313" key="3">
    <source>
        <dbReference type="Proteomes" id="UP000009234"/>
    </source>
</evidence>
<keyword evidence="2" id="KW-0808">Transferase</keyword>
<dbReference type="PANTHER" id="PTHR47183">
    <property type="entry name" value="GLUCOSE-1-PHOSPHATE CYTIDYLYLTRANSFERASE-RELATED"/>
    <property type="match status" value="1"/>
</dbReference>
<dbReference type="InterPro" id="IPR013446">
    <property type="entry name" value="G1P_cyt_trans-like"/>
</dbReference>
<dbReference type="Gene3D" id="3.90.550.10">
    <property type="entry name" value="Spore Coat Polysaccharide Biosynthesis Protein SpsA, Chain A"/>
    <property type="match status" value="1"/>
</dbReference>
<evidence type="ECO:0000259" key="1">
    <source>
        <dbReference type="Pfam" id="PF00483"/>
    </source>
</evidence>
<dbReference type="eggNOG" id="COG1208">
    <property type="taxonomic scope" value="Bacteria"/>
</dbReference>
<sequence length="259" mass="30212">MKVAILCGGKGTRLKEETVFRPKPLVGIGEKPILWHIMNLYSFYGFKDFILCLGYQGEMIKQYFLNYELMNSDFTVEFSKEHQISLHKKPCLDWRVTLADTGMESMTGCRLKKIENYIGDDPDFMVTYGDGLANVNVQKLAAYHRNHGAIATVTGVRPLSRFGELDVVEDRVQEFREKTQVKQGWINGGFFVFRREFFSYLTSEETCVLEQEPLERLARDGQLRIFKHGGFWQCMDTYRDMEQLNQLWRGGKAPWEVWK</sequence>
<dbReference type="GO" id="GO:0047343">
    <property type="term" value="F:glucose-1-phosphate cytidylyltransferase activity"/>
    <property type="evidence" value="ECO:0007669"/>
    <property type="project" value="InterPro"/>
</dbReference>
<dbReference type="AlphaFoldDB" id="F6DUT5"/>
<name>F6DUT5_DESRL</name>
<dbReference type="HOGENOM" id="CLU_029499_10_0_9"/>
<dbReference type="STRING" id="696281.Desru_1967"/>
<accession>F6DUT5</accession>
<dbReference type="InterPro" id="IPR029044">
    <property type="entry name" value="Nucleotide-diphossugar_trans"/>
</dbReference>
<dbReference type="PANTHER" id="PTHR47183:SF2">
    <property type="entry name" value="GLUCOSE-1-PHOSPHATE CYTIDYLYLTRANSFERASE-RELATED"/>
    <property type="match status" value="1"/>
</dbReference>
<feature type="domain" description="Nucleotidyl transferase" evidence="1">
    <location>
        <begin position="4"/>
        <end position="205"/>
    </location>
</feature>
<dbReference type="InterPro" id="IPR046981">
    <property type="entry name" value="G1P_cyt_trans"/>
</dbReference>
<reference evidence="3" key="1">
    <citation type="submission" date="2011-05" db="EMBL/GenBank/DDBJ databases">
        <title>Complete sequence of Desulfotomaculum ruminis DSM 2154.</title>
        <authorList>
            <person name="Lucas S."/>
            <person name="Copeland A."/>
            <person name="Lapidus A."/>
            <person name="Cheng J.-F."/>
            <person name="Goodwin L."/>
            <person name="Pitluck S."/>
            <person name="Lu M."/>
            <person name="Detter J.C."/>
            <person name="Han C."/>
            <person name="Tapia R."/>
            <person name="Land M."/>
            <person name="Hauser L."/>
            <person name="Kyrpides N."/>
            <person name="Ivanova N."/>
            <person name="Mikhailova N."/>
            <person name="Pagani I."/>
            <person name="Stams A.J.M."/>
            <person name="Plugge C.M."/>
            <person name="Muyzer G."/>
            <person name="Kuever J."/>
            <person name="Parshina S.N."/>
            <person name="Ivanova A.E."/>
            <person name="Nazina T.N."/>
            <person name="Brambilla E."/>
            <person name="Spring S."/>
            <person name="Klenk H.-P."/>
            <person name="Woyke T."/>
        </authorList>
    </citation>
    <scope>NUCLEOTIDE SEQUENCE [LARGE SCALE GENOMIC DNA]</scope>
    <source>
        <strain evidence="3">ATCC 23193 / DSM 2154 / NCIB 8452 / DL</strain>
    </source>
</reference>
<dbReference type="SUPFAM" id="SSF53448">
    <property type="entry name" value="Nucleotide-diphospho-sugar transferases"/>
    <property type="match status" value="1"/>
</dbReference>
<dbReference type="GO" id="GO:0009243">
    <property type="term" value="P:O antigen biosynthetic process"/>
    <property type="evidence" value="ECO:0007669"/>
    <property type="project" value="InterPro"/>
</dbReference>
<keyword evidence="2" id="KW-0548">Nucleotidyltransferase</keyword>
<protein>
    <submittedName>
        <fullName evidence="2">Glucose-1-phosphate cytidylyltransferase</fullName>
    </submittedName>
</protein>